<keyword evidence="5" id="KW-1185">Reference proteome</keyword>
<dbReference type="InterPro" id="IPR011430">
    <property type="entry name" value="UTP20_N"/>
</dbReference>
<dbReference type="Pfam" id="PF07539">
    <property type="entry name" value="UTP20_N"/>
    <property type="match status" value="1"/>
</dbReference>
<dbReference type="PANTHER" id="PTHR17695">
    <property type="entry name" value="SMALL SUBUNIT PROCESSOME COMPONENT 20 HOMOLOG"/>
    <property type="match status" value="1"/>
</dbReference>
<feature type="domain" description="U3 small nucleolar RNA-associated protein 20 C-terminal" evidence="3">
    <location>
        <begin position="2453"/>
        <end position="2727"/>
    </location>
</feature>
<organism evidence="4 5">
    <name type="scientific">Phycomyces blakesleeanus</name>
    <dbReference type="NCBI Taxonomy" id="4837"/>
    <lineage>
        <taxon>Eukaryota</taxon>
        <taxon>Fungi</taxon>
        <taxon>Fungi incertae sedis</taxon>
        <taxon>Mucoromycota</taxon>
        <taxon>Mucoromycotina</taxon>
        <taxon>Mucoromycetes</taxon>
        <taxon>Mucorales</taxon>
        <taxon>Phycomycetaceae</taxon>
        <taxon>Phycomyces</taxon>
    </lineage>
</organism>
<dbReference type="EMBL" id="JBCLYO010000002">
    <property type="protein sequence ID" value="KAL0092941.1"/>
    <property type="molecule type" value="Genomic_DNA"/>
</dbReference>
<evidence type="ECO:0000259" key="2">
    <source>
        <dbReference type="Pfam" id="PF20416"/>
    </source>
</evidence>
<dbReference type="InterPro" id="IPR016024">
    <property type="entry name" value="ARM-type_fold"/>
</dbReference>
<evidence type="ECO:0000313" key="4">
    <source>
        <dbReference type="EMBL" id="KAL0092941.1"/>
    </source>
</evidence>
<gene>
    <name evidence="4" type="ORF">J3Q64DRAFT_1869198</name>
</gene>
<protein>
    <submittedName>
        <fullName evidence="4">Armadillo-type protein</fullName>
    </submittedName>
</protein>
<proteinExistence type="predicted"/>
<feature type="domain" description="U3 small nucleolar RNA-associated protein 20 N-terminal" evidence="1">
    <location>
        <begin position="949"/>
        <end position="1565"/>
    </location>
</feature>
<accession>A0ABR3BBP0</accession>
<dbReference type="InterPro" id="IPR052575">
    <property type="entry name" value="SSU_processome_comp_20"/>
</dbReference>
<dbReference type="Pfam" id="PF23099">
    <property type="entry name" value="UTP20_C"/>
    <property type="match status" value="1"/>
</dbReference>
<reference evidence="4 5" key="1">
    <citation type="submission" date="2024-04" db="EMBL/GenBank/DDBJ databases">
        <title>Symmetric and asymmetric DNA N6-adenine methylation regulates different biological responses in Mucorales.</title>
        <authorList>
            <consortium name="Lawrence Berkeley National Laboratory"/>
            <person name="Lax C."/>
            <person name="Mondo S.J."/>
            <person name="Osorio-Concepcion M."/>
            <person name="Muszewska A."/>
            <person name="Corrochano-Luque M."/>
            <person name="Gutierrez G."/>
            <person name="Riley R."/>
            <person name="Lipzen A."/>
            <person name="Guo J."/>
            <person name="Hundley H."/>
            <person name="Amirebrahimi M."/>
            <person name="Ng V."/>
            <person name="Lorenzo-Gutierrez D."/>
            <person name="Binder U."/>
            <person name="Yang J."/>
            <person name="Song Y."/>
            <person name="Canovas D."/>
            <person name="Navarro E."/>
            <person name="Freitag M."/>
            <person name="Gabaldon T."/>
            <person name="Grigoriev I.V."/>
            <person name="Corrochano L.M."/>
            <person name="Nicolas F.E."/>
            <person name="Garre V."/>
        </authorList>
    </citation>
    <scope>NUCLEOTIDE SEQUENCE [LARGE SCALE GENOMIC DNA]</scope>
    <source>
        <strain evidence="4 5">L51</strain>
    </source>
</reference>
<dbReference type="InterPro" id="IPR011989">
    <property type="entry name" value="ARM-like"/>
</dbReference>
<evidence type="ECO:0000259" key="1">
    <source>
        <dbReference type="Pfam" id="PF07539"/>
    </source>
</evidence>
<feature type="domain" description="U3 small nucleolar RNA-associated protein 20" evidence="2">
    <location>
        <begin position="1805"/>
        <end position="2023"/>
    </location>
</feature>
<evidence type="ECO:0000313" key="5">
    <source>
        <dbReference type="Proteomes" id="UP001448207"/>
    </source>
</evidence>
<dbReference type="InterPro" id="IPR046523">
    <property type="entry name" value="UTP20_dom"/>
</dbReference>
<dbReference type="InterPro" id="IPR057525">
    <property type="entry name" value="UTP20_C"/>
</dbReference>
<sequence length="2731" mass="313041">MKDTTQPSELNTGQGTKRFKFQSFNTRVEKIKVDVIRRSRLVDDDPEDNGSFFNDGLEQWKELNLTKHFQTFEREITPLVKTLASIVYYKDKIIDILEKHLKVPDSLALDGLLDLITKLARDLEGDFYPYFPRLFACIIPLVYHRDVRLLESVFNCIAYLFKFLARQLTPDLCETFSMLSRLLGEDHETKPYIRHFTAESFAFLMRKARGPDLHKLVAHILNSLRADGSEEYVEGLAMLFFECVKQVDHQLHSRAVAVYRELLHQTIAEDVTVDELPQNASQRLLLKTTLLMLHHAYRNRFNVILELVLDDVDKVLKQDPLPEKSLAVLVSVLTMVVTVRKSSRVENVKAVVDRVQKIAERVFTNPTPFSQYLSIETLRTTTGLLSFGSIEVIASGGRLILESLMSFDDVTLVYGFFLGLANLRWSNLTQIALPYIVRYASLKFDSHKHQTILFLSEVMTSNTLVLTPGMLSSTVSAEGLIRFPATKKGSLPENILEILNKKHDWRQERDSLNAIDSDSNTPASIIPVISAILSLVPVIQMPLETTFSALLSVFDSLHNFISEDAKNNTVSRVPFVLGHINFSIECLMGLTIESLARMVSSNGGHGLEQLTKRHSLLFTNALELCNENEVVLRGLVAYMKLLKPSEEHRALFSVEEVAKVYELVKFNLNSYQPNIRLESLRLLALYEQPMMKTDAEHPVEEPCELVNVALEMDEIVPTMKNYRDKIVLIQRLHLILSTKRAPELYDDFVIRICFGLYTINFRPMWEEARKILKSCAEINRELYWTLSFAELAKFDDERKLVRDGFSLPVLDALSTPDEAVSGEATKTGTISFECPTHNTYIHAENKAWEIVGKKSSVSYAMLFVKLCDQHDPKIDFWNYYNCILMTLKETPSVTEQRSRHLMPLFFRFLEVEFGTLALDEINDDEEEDEEKEKETKKLDLLPRTSRVVKGKMTNWLKLFSTFVNPRMVYKSAELHTVLMNLLAKGDTKLQEAAIECLFTWKEPDVTPYQDNLRNLLNDSKFRDELTAMLANEEQTIIDPAHRAGLTPYLMRILFGRLVQGKGGKSSGKTNKGSRRKAVLGAVSCCRHSEIQYFLDLALEPFKDILTLPGVEEKDGQVVSFSFDDKGGDILKNVAWRKQIGTLNLIDDMLKQMGSHLLPFLPILLKVVLYFIHYAHRRSSNDMDVDEEKTQDEQSSRSREVRALALKRVVDFFKLNGNFDFKPYMPAMFASFINPRLAKLQDEASQNASSILNLFVVWSERASYVRFFVDYNDQVLPQIYSVLSAKKLHEQALSVILDITENVLSHCESEMEVDGAAILKDSLVLPYVDLLLSHLQFRLLQSKDDVKFGSGRYSVREIAIVSRVAKYTNDGEQAAVIINLLLPSLRKPSRIIPERTKEHILSIWSKFIRIVPGFEADSTVYHLYYGHLAPMFATSQTRSNRLLLVDIFDAFVQINPALAKVGSVLRDLNSYSPRRLDELDFDRMLDALTLIGDELYAVFDHHQWLPVLHQLAFCMHEPTEMAIRGSATHCMVRFINVTKDHEEDEEKRKLMALVHHVLYPSIKTGFLERIELVRVEFVNLLNNAVKAFPTISIFTDLVPLLGDGDEEINFFNNIYHMQIHRRVRAMARLADISETKTFKPATINSIFMPLISAFFYESDRMMDHNLIHQCIKTVSSLAKLLPWNHYYNLLKHYLSMISRKEEMEKIFVRIVTGILEAFHFDLSHVVVTDETAKNIMGRQKVRIDYLTSQEIIARDAADNAETQGIIPEEIEEDKEVVAKKDQAERIHDILITKVLPELNAYLNNHKSKKSVLVRVPVALGIAKLLRALPERSMRLNLPALLTNMCQILRSRAQDVRDMTRETIVKINAFLGPSYFSFIIKELKTSLQRGYELHVLGFTVNVLINDMMPRLEVGQLDYCMGDIVSLLVSDIFGSIGQEKDSDEMTGKTMEARSNKSPATFELLAKIVRFKNVGILLMPLKDIMSETESLKILKKVDDILSRIATGLVNNPEFESQELLDFAHGLISENVETFKIKTKTKVSKTQKEKNFEVQMKRNVVETVDYYRANVHRFVYFGLSLLYTALRKSKSIFKTEEYKDQLDKFVDVIGNTLYSNQTTNVILASKIMCIMVTLPLPSIPESVPVVVKRTFALIKSTGNTHSKLAQACIKLLTICIRDTKQSTLTEQQLTYLLNIVRPDMEEPDRQSTVFSLVRAILMRKFMAPEMYDLMDLVSNIMVTNQAKEIREQARSVYFLFLMDYPQGRGRLKTQMSFIIKNLEYVYESGRESIMELLHHIIAKFGDEILEEFSEAIFLALVMRLVNDESAKCREMAAALIKALLERSEDRMKTIYKLLNTWLDSDKANLQRAGCQVYGLAIDTFGEGMRSQAPKLIEKLTRMLEVTREQIETLMDSDDETEENVMDVDSDIEWEVGYYALNTFAKLAKTFPKLIYAPGTMSVWKGMEEVLLHPHTWIRASAARLYGVYFANIDPETRHTTTGDDQSSYLTLETLRILAVNFVEQMKSKHLTEDQANQIVKNLFFIGKCMYYLSAEEDIDERSETKADEEEKEEQEEGVDTEIEAKLDEASSKRSLNWLFRRISFTIRGAAMKRQKNFLLCSSAFKWFAAMCNFIPSENLAPYLLPVITPLYYVVNDANSKDEQSVELKQFGNEVLGMIQKKAGTTVYFAAYQRVRQKVTKSKEERKAKLAIEAVVNPELAAKRKILKQQKNRDRKRTRFH</sequence>
<dbReference type="Proteomes" id="UP001448207">
    <property type="component" value="Unassembled WGS sequence"/>
</dbReference>
<dbReference type="PANTHER" id="PTHR17695:SF11">
    <property type="entry name" value="SMALL SUBUNIT PROCESSOME COMPONENT 20 HOMOLOG"/>
    <property type="match status" value="1"/>
</dbReference>
<dbReference type="Gene3D" id="1.25.10.10">
    <property type="entry name" value="Leucine-rich Repeat Variant"/>
    <property type="match status" value="3"/>
</dbReference>
<comment type="caution">
    <text evidence="4">The sequence shown here is derived from an EMBL/GenBank/DDBJ whole genome shotgun (WGS) entry which is preliminary data.</text>
</comment>
<dbReference type="SUPFAM" id="SSF48371">
    <property type="entry name" value="ARM repeat"/>
    <property type="match status" value="2"/>
</dbReference>
<name>A0ABR3BBP0_PHYBL</name>
<evidence type="ECO:0000259" key="3">
    <source>
        <dbReference type="Pfam" id="PF23099"/>
    </source>
</evidence>
<dbReference type="Pfam" id="PF20416">
    <property type="entry name" value="UTP20"/>
    <property type="match status" value="1"/>
</dbReference>